<dbReference type="SUPFAM" id="SSF56112">
    <property type="entry name" value="Protein kinase-like (PK-like)"/>
    <property type="match status" value="1"/>
</dbReference>
<dbReference type="InterPro" id="IPR011009">
    <property type="entry name" value="Kinase-like_dom_sf"/>
</dbReference>
<feature type="domain" description="ABC1 atypical kinase-like" evidence="3">
    <location>
        <begin position="94"/>
        <end position="340"/>
    </location>
</feature>
<accession>A0A398B6X9</accession>
<dbReference type="InterPro" id="IPR004147">
    <property type="entry name" value="ABC1_dom"/>
</dbReference>
<feature type="transmembrane region" description="Helical" evidence="2">
    <location>
        <begin position="502"/>
        <end position="524"/>
    </location>
</feature>
<name>A0A398B6X9_9BACI</name>
<evidence type="ECO:0000313" key="4">
    <source>
        <dbReference type="EMBL" id="RID85695.1"/>
    </source>
</evidence>
<keyword evidence="4" id="KW-0808">Transferase</keyword>
<dbReference type="Gene3D" id="1.10.510.10">
    <property type="entry name" value="Transferase(Phosphotransferase) domain 1"/>
    <property type="match status" value="1"/>
</dbReference>
<dbReference type="Pfam" id="PF03109">
    <property type="entry name" value="ABC1"/>
    <property type="match status" value="1"/>
</dbReference>
<dbReference type="GO" id="GO:0016301">
    <property type="term" value="F:kinase activity"/>
    <property type="evidence" value="ECO:0007669"/>
    <property type="project" value="UniProtKB-KW"/>
</dbReference>
<comment type="similarity">
    <text evidence="1">Belongs to the protein kinase superfamily. ADCK protein kinase family.</text>
</comment>
<dbReference type="InterPro" id="IPR050154">
    <property type="entry name" value="UbiB_kinase"/>
</dbReference>
<dbReference type="RefSeq" id="WP_119112548.1">
    <property type="nucleotide sequence ID" value="NZ_JABUHL010000002.1"/>
</dbReference>
<organism evidence="4 5">
    <name type="scientific">Mesobacillus zeae</name>
    <dbReference type="NCBI Taxonomy" id="1917180"/>
    <lineage>
        <taxon>Bacteria</taxon>
        <taxon>Bacillati</taxon>
        <taxon>Bacillota</taxon>
        <taxon>Bacilli</taxon>
        <taxon>Bacillales</taxon>
        <taxon>Bacillaceae</taxon>
        <taxon>Mesobacillus</taxon>
    </lineage>
</organism>
<protein>
    <submittedName>
        <fullName evidence="4">AarF/ABC1/UbiB kinase family protein</fullName>
    </submittedName>
</protein>
<dbReference type="EMBL" id="QWVT01000015">
    <property type="protein sequence ID" value="RID85695.1"/>
    <property type="molecule type" value="Genomic_DNA"/>
</dbReference>
<keyword evidence="2" id="KW-0812">Transmembrane</keyword>
<dbReference type="PANTHER" id="PTHR10566">
    <property type="entry name" value="CHAPERONE-ACTIVITY OF BC1 COMPLEX CABC1 -RELATED"/>
    <property type="match status" value="1"/>
</dbReference>
<evidence type="ECO:0000256" key="1">
    <source>
        <dbReference type="ARBA" id="ARBA00009670"/>
    </source>
</evidence>
<dbReference type="PANTHER" id="PTHR10566:SF113">
    <property type="entry name" value="PROTEIN ACTIVITY OF BC1 COMPLEX KINASE 7, CHLOROPLASTIC"/>
    <property type="match status" value="1"/>
</dbReference>
<comment type="caution">
    <text evidence="4">The sequence shown here is derived from an EMBL/GenBank/DDBJ whole genome shotgun (WGS) entry which is preliminary data.</text>
</comment>
<dbReference type="OrthoDB" id="9795390at2"/>
<evidence type="ECO:0000259" key="3">
    <source>
        <dbReference type="Pfam" id="PF03109"/>
    </source>
</evidence>
<keyword evidence="2" id="KW-1133">Transmembrane helix</keyword>
<dbReference type="AlphaFoldDB" id="A0A398B6X9"/>
<feature type="transmembrane region" description="Helical" evidence="2">
    <location>
        <begin position="536"/>
        <end position="553"/>
    </location>
</feature>
<sequence length="558" mass="63284">MVKNSLRRLNRYREIVSLFGKYGFGYIVEDVGLTHMLSMKAKIASDFKQGNMKSAGSRVRSLFEELGPTFVKMGQMLSIRSDLLPAEITIELEKLQDKVPPVPAGDIKDKILQELGFPVEELFHSFNEECVAAASIGQVHEAVLKDGSSVMVKVQRPGIKKNIFTDLQIMRDLSRLLEQRYDWARHYHLADMVDELAESIKKELDYLEEARNTETIGMQFDNHEKIKVPNIHWDYTTAYVLTMEKLTGIKLTELDRAGCSKECKRNIAELLAEAFLTQILKEGFFHGDPHPGNILYLPEKEQLGLIDFGQVGRLPARMRDDAANLMLGLMMEDTDLVVKALYRLAKVPHTVDENHFYDDIDRIRKKLSHMPLGELNLGYTIKEIFATAREHQIIIHKELTMMGKTLITFEGIIKDMDPAINIIELARPYGEALLLERYNPVNMGKRLWKDAEGLSSTLASMPGKVEELVGKTTDGHLKFEISLTEIKSILTKFDRMSNQISFSLTLLAFSIVVLGLIIGVTFGSQSILTGIPAMEIGFIIAFFMFLWILYSILKSGRF</sequence>
<gene>
    <name evidence="4" type="ORF">D1970_09095</name>
</gene>
<reference evidence="4 5" key="1">
    <citation type="submission" date="2018-08" db="EMBL/GenBank/DDBJ databases">
        <title>Bacillus jemisoniae sp. nov., Bacillus chryseoplanitiae sp. nov., Bacillus resnikiae sp. nov., and Bacillus frankliniae sp. nov., isolated from Viking spacecraft and associated surfaces.</title>
        <authorList>
            <person name="Seuylemezian A."/>
            <person name="Vaishampayan P."/>
        </authorList>
    </citation>
    <scope>NUCLEOTIDE SEQUENCE [LARGE SCALE GENOMIC DNA]</scope>
    <source>
        <strain evidence="4 5">JJ-247</strain>
    </source>
</reference>
<keyword evidence="5" id="KW-1185">Reference proteome</keyword>
<dbReference type="CDD" id="cd05121">
    <property type="entry name" value="ABC1_ADCK3-like"/>
    <property type="match status" value="1"/>
</dbReference>
<evidence type="ECO:0000313" key="5">
    <source>
        <dbReference type="Proteomes" id="UP000265816"/>
    </source>
</evidence>
<proteinExistence type="inferred from homology"/>
<dbReference type="Proteomes" id="UP000265816">
    <property type="component" value="Unassembled WGS sequence"/>
</dbReference>
<evidence type="ECO:0000256" key="2">
    <source>
        <dbReference type="SAM" id="Phobius"/>
    </source>
</evidence>
<keyword evidence="4" id="KW-0418">Kinase</keyword>
<keyword evidence="2" id="KW-0472">Membrane</keyword>